<evidence type="ECO:0000256" key="1">
    <source>
        <dbReference type="ARBA" id="ARBA00022859"/>
    </source>
</evidence>
<name>A0A974I4E7_XENLA</name>
<proteinExistence type="predicted"/>
<dbReference type="InterPro" id="IPR013783">
    <property type="entry name" value="Ig-like_fold"/>
</dbReference>
<dbReference type="Gene3D" id="2.60.40.10">
    <property type="entry name" value="Immunoglobulins"/>
    <property type="match status" value="1"/>
</dbReference>
<dbReference type="Proteomes" id="UP000694892">
    <property type="component" value="Chromosome 1L"/>
</dbReference>
<evidence type="ECO:0000259" key="5">
    <source>
        <dbReference type="SMART" id="SM00406"/>
    </source>
</evidence>
<keyword evidence="1" id="KW-0391">Immunity</keyword>
<dbReference type="AlphaFoldDB" id="A0A974I4E7"/>
<dbReference type="InterPro" id="IPR050199">
    <property type="entry name" value="IgHV"/>
</dbReference>
<dbReference type="InterPro" id="IPR036179">
    <property type="entry name" value="Ig-like_dom_sf"/>
</dbReference>
<gene>
    <name evidence="6" type="ORF">XELAEV_18007133mg</name>
</gene>
<reference evidence="7" key="1">
    <citation type="journal article" date="2016" name="Nature">
        <title>Genome evolution in the allotetraploid frog Xenopus laevis.</title>
        <authorList>
            <person name="Session A.M."/>
            <person name="Uno Y."/>
            <person name="Kwon T."/>
            <person name="Chapman J.A."/>
            <person name="Toyoda A."/>
            <person name="Takahashi S."/>
            <person name="Fukui A."/>
            <person name="Hikosaka A."/>
            <person name="Suzuki A."/>
            <person name="Kondo M."/>
            <person name="van Heeringen S.J."/>
            <person name="Quigley I."/>
            <person name="Heinz S."/>
            <person name="Ogino H."/>
            <person name="Ochi H."/>
            <person name="Hellsten U."/>
            <person name="Lyons J.B."/>
            <person name="Simakov O."/>
            <person name="Putnam N."/>
            <person name="Stites J."/>
            <person name="Kuroki Y."/>
            <person name="Tanaka T."/>
            <person name="Michiue T."/>
            <person name="Watanabe M."/>
            <person name="Bogdanovic O."/>
            <person name="Lister R."/>
            <person name="Georgiou G."/>
            <person name="Paranjpe S.S."/>
            <person name="van Kruijsbergen I."/>
            <person name="Shu S."/>
            <person name="Carlson J."/>
            <person name="Kinoshita T."/>
            <person name="Ohta Y."/>
            <person name="Mawaribuchi S."/>
            <person name="Jenkins J."/>
            <person name="Grimwood J."/>
            <person name="Schmutz J."/>
            <person name="Mitros T."/>
            <person name="Mozaffari S.V."/>
            <person name="Suzuki Y."/>
            <person name="Haramoto Y."/>
            <person name="Yamamoto T.S."/>
            <person name="Takagi C."/>
            <person name="Heald R."/>
            <person name="Miller K."/>
            <person name="Haudenschild C."/>
            <person name="Kitzman J."/>
            <person name="Nakayama T."/>
            <person name="Izutsu Y."/>
            <person name="Robert J."/>
            <person name="Fortriede J."/>
            <person name="Burns K."/>
            <person name="Lotay V."/>
            <person name="Karimi K."/>
            <person name="Yasuoka Y."/>
            <person name="Dichmann D.S."/>
            <person name="Flajnik M.F."/>
            <person name="Houston D.W."/>
            <person name="Shendure J."/>
            <person name="DuPasquier L."/>
            <person name="Vize P.D."/>
            <person name="Zorn A.M."/>
            <person name="Ito M."/>
            <person name="Marcotte E.M."/>
            <person name="Wallingford J.B."/>
            <person name="Ito Y."/>
            <person name="Asashima M."/>
            <person name="Ueno N."/>
            <person name="Matsuda Y."/>
            <person name="Veenstra G.J."/>
            <person name="Fujiyama A."/>
            <person name="Harland R.M."/>
            <person name="Taira M."/>
            <person name="Rokhsar D.S."/>
        </authorList>
    </citation>
    <scope>NUCLEOTIDE SEQUENCE [LARGE SCALE GENOMIC DNA]</scope>
    <source>
        <strain evidence="7">J</strain>
    </source>
</reference>
<dbReference type="GO" id="GO:0019814">
    <property type="term" value="C:immunoglobulin complex"/>
    <property type="evidence" value="ECO:0007669"/>
    <property type="project" value="UniProtKB-KW"/>
</dbReference>
<dbReference type="GO" id="GO:0002250">
    <property type="term" value="P:adaptive immune response"/>
    <property type="evidence" value="ECO:0007669"/>
    <property type="project" value="UniProtKB-KW"/>
</dbReference>
<keyword evidence="4" id="KW-0732">Signal</keyword>
<feature type="signal peptide" evidence="4">
    <location>
        <begin position="1"/>
        <end position="22"/>
    </location>
</feature>
<dbReference type="SUPFAM" id="SSF48726">
    <property type="entry name" value="Immunoglobulin"/>
    <property type="match status" value="1"/>
</dbReference>
<dbReference type="SMART" id="SM00406">
    <property type="entry name" value="IGv"/>
    <property type="match status" value="1"/>
</dbReference>
<keyword evidence="2" id="KW-1064">Adaptive immunity</keyword>
<sequence length="120" mass="13042">MEFSLLLCIVFVLLLFSPHGHCPGRENGVIEGVLSQTLQESGPGTVKPSESLRLTCTYSGFDITGSYSIHWVRQNPGKKLEWIGGIGAITLISSSLTNRVSLSKDNGKKQVYLQMNGMGN</sequence>
<accession>A0A974I4E7</accession>
<feature type="chain" id="PRO_5038067441" description="Immunoglobulin V-set domain-containing protein" evidence="4">
    <location>
        <begin position="23"/>
        <end position="120"/>
    </location>
</feature>
<evidence type="ECO:0000256" key="2">
    <source>
        <dbReference type="ARBA" id="ARBA00023130"/>
    </source>
</evidence>
<protein>
    <recommendedName>
        <fullName evidence="5">Immunoglobulin V-set domain-containing protein</fullName>
    </recommendedName>
</protein>
<evidence type="ECO:0000256" key="3">
    <source>
        <dbReference type="ARBA" id="ARBA00043265"/>
    </source>
</evidence>
<keyword evidence="3" id="KW-1280">Immunoglobulin</keyword>
<dbReference type="GO" id="GO:0005576">
    <property type="term" value="C:extracellular region"/>
    <property type="evidence" value="ECO:0007669"/>
    <property type="project" value="UniProtKB-ARBA"/>
</dbReference>
<organism evidence="6 7">
    <name type="scientific">Xenopus laevis</name>
    <name type="common">African clawed frog</name>
    <dbReference type="NCBI Taxonomy" id="8355"/>
    <lineage>
        <taxon>Eukaryota</taxon>
        <taxon>Metazoa</taxon>
        <taxon>Chordata</taxon>
        <taxon>Craniata</taxon>
        <taxon>Vertebrata</taxon>
        <taxon>Euteleostomi</taxon>
        <taxon>Amphibia</taxon>
        <taxon>Batrachia</taxon>
        <taxon>Anura</taxon>
        <taxon>Pipoidea</taxon>
        <taxon>Pipidae</taxon>
        <taxon>Xenopodinae</taxon>
        <taxon>Xenopus</taxon>
        <taxon>Xenopus</taxon>
    </lineage>
</organism>
<feature type="domain" description="Immunoglobulin V-set" evidence="5">
    <location>
        <begin position="51"/>
        <end position="118"/>
    </location>
</feature>
<evidence type="ECO:0000256" key="4">
    <source>
        <dbReference type="SAM" id="SignalP"/>
    </source>
</evidence>
<evidence type="ECO:0000313" key="6">
    <source>
        <dbReference type="EMBL" id="OCU01345.1"/>
    </source>
</evidence>
<dbReference type="PANTHER" id="PTHR23266">
    <property type="entry name" value="IMMUNOGLOBULIN HEAVY CHAIN"/>
    <property type="match status" value="1"/>
</dbReference>
<evidence type="ECO:0000313" key="7">
    <source>
        <dbReference type="Proteomes" id="UP000694892"/>
    </source>
</evidence>
<dbReference type="EMBL" id="CM004466">
    <property type="protein sequence ID" value="OCU01345.1"/>
    <property type="molecule type" value="Genomic_DNA"/>
</dbReference>
<dbReference type="InterPro" id="IPR013106">
    <property type="entry name" value="Ig_V-set"/>
</dbReference>